<evidence type="ECO:0000313" key="9">
    <source>
        <dbReference type="Proteomes" id="UP000530424"/>
    </source>
</evidence>
<evidence type="ECO:0000256" key="6">
    <source>
        <dbReference type="SAM" id="SignalP"/>
    </source>
</evidence>
<dbReference type="PANTHER" id="PTHR45779:SF7">
    <property type="entry name" value="PEPTIDYLPROLYL ISOMERASE"/>
    <property type="match status" value="1"/>
</dbReference>
<feature type="chain" id="PRO_5032424131" description="peptidylprolyl isomerase" evidence="6">
    <location>
        <begin position="27"/>
        <end position="336"/>
    </location>
</feature>
<dbReference type="GO" id="GO:0003755">
    <property type="term" value="F:peptidyl-prolyl cis-trans isomerase activity"/>
    <property type="evidence" value="ECO:0007669"/>
    <property type="project" value="UniProtKB-KW"/>
</dbReference>
<name>A0A853C2Z9_9ACTN</name>
<dbReference type="Proteomes" id="UP000530424">
    <property type="component" value="Unassembled WGS sequence"/>
</dbReference>
<dbReference type="PROSITE" id="PS51257">
    <property type="entry name" value="PROKAR_LIPOPROTEIN"/>
    <property type="match status" value="1"/>
</dbReference>
<evidence type="ECO:0000256" key="5">
    <source>
        <dbReference type="PROSITE-ProRule" id="PRU00277"/>
    </source>
</evidence>
<gene>
    <name evidence="8" type="ORF">HNR19_002084</name>
</gene>
<dbReference type="InterPro" id="IPR044609">
    <property type="entry name" value="FKBP2/11"/>
</dbReference>
<dbReference type="InterPro" id="IPR001179">
    <property type="entry name" value="PPIase_FKBP_dom"/>
</dbReference>
<dbReference type="InterPro" id="IPR046357">
    <property type="entry name" value="PPIase_dom_sf"/>
</dbReference>
<comment type="catalytic activity">
    <reaction evidence="1 5">
        <text>[protein]-peptidylproline (omega=180) = [protein]-peptidylproline (omega=0)</text>
        <dbReference type="Rhea" id="RHEA:16237"/>
        <dbReference type="Rhea" id="RHEA-COMP:10747"/>
        <dbReference type="Rhea" id="RHEA-COMP:10748"/>
        <dbReference type="ChEBI" id="CHEBI:83833"/>
        <dbReference type="ChEBI" id="CHEBI:83834"/>
        <dbReference type="EC" id="5.2.1.8"/>
    </reaction>
</comment>
<keyword evidence="6" id="KW-0732">Signal</keyword>
<reference evidence="8 9" key="1">
    <citation type="submission" date="2020-07" db="EMBL/GenBank/DDBJ databases">
        <title>Sequencing the genomes of 1000 actinobacteria strains.</title>
        <authorList>
            <person name="Klenk H.-P."/>
        </authorList>
    </citation>
    <scope>NUCLEOTIDE SEQUENCE [LARGE SCALE GENOMIC DNA]</scope>
    <source>
        <strain evidence="8 9">DSM 103833</strain>
    </source>
</reference>
<dbReference type="EMBL" id="JACCFP010000001">
    <property type="protein sequence ID" value="NYJ01386.1"/>
    <property type="molecule type" value="Genomic_DNA"/>
</dbReference>
<dbReference type="PROSITE" id="PS50059">
    <property type="entry name" value="FKBP_PPIASE"/>
    <property type="match status" value="1"/>
</dbReference>
<keyword evidence="9" id="KW-1185">Reference proteome</keyword>
<comment type="caution">
    <text evidence="8">The sequence shown here is derived from an EMBL/GenBank/DDBJ whole genome shotgun (WGS) entry which is preliminary data.</text>
</comment>
<evidence type="ECO:0000256" key="3">
    <source>
        <dbReference type="ARBA" id="ARBA00023110"/>
    </source>
</evidence>
<feature type="signal peptide" evidence="6">
    <location>
        <begin position="1"/>
        <end position="26"/>
    </location>
</feature>
<dbReference type="Gene3D" id="3.10.50.40">
    <property type="match status" value="1"/>
</dbReference>
<protein>
    <recommendedName>
        <fullName evidence="2 5">peptidylprolyl isomerase</fullName>
        <ecNumber evidence="2 5">5.2.1.8</ecNumber>
    </recommendedName>
</protein>
<dbReference type="RefSeq" id="WP_179667879.1">
    <property type="nucleotide sequence ID" value="NZ_JACCFP010000001.1"/>
</dbReference>
<evidence type="ECO:0000259" key="7">
    <source>
        <dbReference type="PROSITE" id="PS50059"/>
    </source>
</evidence>
<feature type="domain" description="PPIase FKBP-type" evidence="7">
    <location>
        <begin position="240"/>
        <end position="336"/>
    </location>
</feature>
<proteinExistence type="predicted"/>
<dbReference type="PANTHER" id="PTHR45779">
    <property type="entry name" value="PEPTIDYLPROLYL ISOMERASE"/>
    <property type="match status" value="1"/>
</dbReference>
<evidence type="ECO:0000256" key="4">
    <source>
        <dbReference type="ARBA" id="ARBA00023235"/>
    </source>
</evidence>
<evidence type="ECO:0000313" key="8">
    <source>
        <dbReference type="EMBL" id="NYJ01386.1"/>
    </source>
</evidence>
<sequence length="336" mass="34960">MLSRPARRAAALVTLPVLALSLAACGDEPEEETAQGFDAVEITGQPGETPEFSWDANLEADEAVTEVLSEGDGPVLKKGQKVLVNVAVSNDWDERVTYDTFGEDLAASQLEVGAKAEPTVASDLVVQLVADQVKADETTVGTRYAVVLESDKEWADFNVVELGVGNEDGVAAVVELSSVVRPGPTPAPKTPAAWAPTLEKGEGGVPTGLDSSGIPKPDVKGEEVRVTTLLEGNGEPVEKGDLAVVDYLGQTWGGEEPFDQSYGEDKEPLAVNVGAGVTGGGINVIDGWSEGLVGVPVGSRVIIEIPPAKGYGKKGQEPDIKGDDILYFVVDVLGAA</sequence>
<organism evidence="8 9">
    <name type="scientific">Nocardioides thalensis</name>
    <dbReference type="NCBI Taxonomy" id="1914755"/>
    <lineage>
        <taxon>Bacteria</taxon>
        <taxon>Bacillati</taxon>
        <taxon>Actinomycetota</taxon>
        <taxon>Actinomycetes</taxon>
        <taxon>Propionibacteriales</taxon>
        <taxon>Nocardioidaceae</taxon>
        <taxon>Nocardioides</taxon>
    </lineage>
</organism>
<dbReference type="AlphaFoldDB" id="A0A853C2Z9"/>
<dbReference type="SUPFAM" id="SSF54534">
    <property type="entry name" value="FKBP-like"/>
    <property type="match status" value="1"/>
</dbReference>
<evidence type="ECO:0000256" key="2">
    <source>
        <dbReference type="ARBA" id="ARBA00013194"/>
    </source>
</evidence>
<dbReference type="EC" id="5.2.1.8" evidence="2 5"/>
<keyword evidence="4 5" id="KW-0413">Isomerase</keyword>
<dbReference type="Pfam" id="PF00254">
    <property type="entry name" value="FKBP_C"/>
    <property type="match status" value="1"/>
</dbReference>
<evidence type="ECO:0000256" key="1">
    <source>
        <dbReference type="ARBA" id="ARBA00000971"/>
    </source>
</evidence>
<keyword evidence="3 5" id="KW-0697">Rotamase</keyword>
<accession>A0A853C2Z9</accession>